<keyword evidence="3" id="KW-1185">Reference proteome</keyword>
<evidence type="ECO:0000313" key="2">
    <source>
        <dbReference type="EMBL" id="SIS84875.1"/>
    </source>
</evidence>
<keyword evidence="1" id="KW-0732">Signal</keyword>
<reference evidence="3" key="1">
    <citation type="submission" date="2017-01" db="EMBL/GenBank/DDBJ databases">
        <authorList>
            <person name="Varghese N."/>
            <person name="Submissions S."/>
        </authorList>
    </citation>
    <scope>NUCLEOTIDE SEQUENCE [LARGE SCALE GENOMIC DNA]</scope>
    <source>
        <strain evidence="3">DSM 29430</strain>
    </source>
</reference>
<dbReference type="EMBL" id="FTOQ01000004">
    <property type="protein sequence ID" value="SIS84875.1"/>
    <property type="molecule type" value="Genomic_DNA"/>
</dbReference>
<evidence type="ECO:0000256" key="1">
    <source>
        <dbReference type="SAM" id="SignalP"/>
    </source>
</evidence>
<dbReference type="STRING" id="633194.SAMN05421759_104278"/>
<evidence type="ECO:0000313" key="3">
    <source>
        <dbReference type="Proteomes" id="UP000186684"/>
    </source>
</evidence>
<feature type="chain" id="PRO_5012116943" description="Dihydrodipicolinate reductase" evidence="1">
    <location>
        <begin position="18"/>
        <end position="118"/>
    </location>
</feature>
<evidence type="ECO:0008006" key="4">
    <source>
        <dbReference type="Google" id="ProtNLM"/>
    </source>
</evidence>
<organism evidence="2 3">
    <name type="scientific">Roseivivax lentus</name>
    <dbReference type="NCBI Taxonomy" id="633194"/>
    <lineage>
        <taxon>Bacteria</taxon>
        <taxon>Pseudomonadati</taxon>
        <taxon>Pseudomonadota</taxon>
        <taxon>Alphaproteobacteria</taxon>
        <taxon>Rhodobacterales</taxon>
        <taxon>Roseobacteraceae</taxon>
        <taxon>Roseivivax</taxon>
    </lineage>
</organism>
<dbReference type="OrthoDB" id="7874348at2"/>
<feature type="signal peptide" evidence="1">
    <location>
        <begin position="1"/>
        <end position="17"/>
    </location>
</feature>
<proteinExistence type="predicted"/>
<dbReference type="AlphaFoldDB" id="A0A1N7MFG8"/>
<name>A0A1N7MFG8_9RHOB</name>
<gene>
    <name evidence="2" type="ORF">SAMN05421759_104278</name>
</gene>
<protein>
    <recommendedName>
        <fullName evidence="4">Dihydrodipicolinate reductase</fullName>
    </recommendedName>
</protein>
<dbReference type="RefSeq" id="WP_076447764.1">
    <property type="nucleotide sequence ID" value="NZ_FTOQ01000004.1"/>
</dbReference>
<dbReference type="Proteomes" id="UP000186684">
    <property type="component" value="Unassembled WGS sequence"/>
</dbReference>
<accession>A0A1N7MFG8</accession>
<sequence length="118" mass="12736">MRIAVILGLCAAMIVPAAGHASAERIGSKQEFVELVQGKRLTRPLVDLQVAPNGAISGTGAAWDVTGNWTWQDGFFCRDLEWGGDPLGYNCQLVTRDGNRVIFTSDRGQGRSAGFTLR</sequence>